<reference evidence="1" key="1">
    <citation type="journal article" date="2020" name="Stud. Mycol.">
        <title>101 Dothideomycetes genomes: a test case for predicting lifestyles and emergence of pathogens.</title>
        <authorList>
            <person name="Haridas S."/>
            <person name="Albert R."/>
            <person name="Binder M."/>
            <person name="Bloem J."/>
            <person name="Labutti K."/>
            <person name="Salamov A."/>
            <person name="Andreopoulos B."/>
            <person name="Baker S."/>
            <person name="Barry K."/>
            <person name="Bills G."/>
            <person name="Bluhm B."/>
            <person name="Cannon C."/>
            <person name="Castanera R."/>
            <person name="Culley D."/>
            <person name="Daum C."/>
            <person name="Ezra D."/>
            <person name="Gonzalez J."/>
            <person name="Henrissat B."/>
            <person name="Kuo A."/>
            <person name="Liang C."/>
            <person name="Lipzen A."/>
            <person name="Lutzoni F."/>
            <person name="Magnuson J."/>
            <person name="Mondo S."/>
            <person name="Nolan M."/>
            <person name="Ohm R."/>
            <person name="Pangilinan J."/>
            <person name="Park H.-J."/>
            <person name="Ramirez L."/>
            <person name="Alfaro M."/>
            <person name="Sun H."/>
            <person name="Tritt A."/>
            <person name="Yoshinaga Y."/>
            <person name="Zwiers L.-H."/>
            <person name="Turgeon B."/>
            <person name="Goodwin S."/>
            <person name="Spatafora J."/>
            <person name="Crous P."/>
            <person name="Grigoriev I."/>
        </authorList>
    </citation>
    <scope>NUCLEOTIDE SEQUENCE</scope>
    <source>
        <strain evidence="1">ATCC 200398</strain>
    </source>
</reference>
<protein>
    <submittedName>
        <fullName evidence="1">Cytochrome P450</fullName>
    </submittedName>
</protein>
<organism evidence="1 2">
    <name type="scientific">Lindgomyces ingoldianus</name>
    <dbReference type="NCBI Taxonomy" id="673940"/>
    <lineage>
        <taxon>Eukaryota</taxon>
        <taxon>Fungi</taxon>
        <taxon>Dikarya</taxon>
        <taxon>Ascomycota</taxon>
        <taxon>Pezizomycotina</taxon>
        <taxon>Dothideomycetes</taxon>
        <taxon>Pleosporomycetidae</taxon>
        <taxon>Pleosporales</taxon>
        <taxon>Lindgomycetaceae</taxon>
        <taxon>Lindgomyces</taxon>
    </lineage>
</organism>
<evidence type="ECO:0000313" key="1">
    <source>
        <dbReference type="EMBL" id="KAF2475793.1"/>
    </source>
</evidence>
<keyword evidence="2" id="KW-1185">Reference proteome</keyword>
<proteinExistence type="predicted"/>
<sequence length="532" mass="60957">MVNLLFVVAGGVLIWSLYRLFQVGRRPKGLPPGPPTMPIIGNLHQIPTKDPHIQFMQWAKEYGPVYSLILGTKVMIVLSKDQAVKDLLDKKSAIYSSRPDMYIGQTLVSGGHRVLMTPYGPTWRMIRKLAHTALHINKAVTYVPYQEIENKQMLYDMMEKPADLLEHFRRYSSSLTTSMVFGFRWKHFNDPRLQKMFHILDNFSRINSQGHAAIIDFYPILRQIPDWLAPIKREAKEHHKVEKENFLEYWLTAKNAIINKLPSVRPCACVDIVENQKEEGYSDDFASYISGSFLEAGSDTTSSELYGFAQAMLLYPEVQRRVQAEIDAQVGDDRLPTLEDMPKLPYIRACIKETHRWMPTTILGAVPHAVTEEDNYMGYRIPKGASLMTNVWAIHRDPNRYPNPETFVPERYFGDELNSADSAACSDVSQRDHFGFGSGRRVCPGTHVADRSMYLAMSRMLWAFDIKPKKDSEGNVKMPKQDVFVEGFLAMPVQFEAEITPRSEKRAEIVRKEWEKAKEGLDEDGQFLTNPI</sequence>
<name>A0ACB6RAK4_9PLEO</name>
<accession>A0ACB6RAK4</accession>
<dbReference type="Proteomes" id="UP000799755">
    <property type="component" value="Unassembled WGS sequence"/>
</dbReference>
<evidence type="ECO:0000313" key="2">
    <source>
        <dbReference type="Proteomes" id="UP000799755"/>
    </source>
</evidence>
<comment type="caution">
    <text evidence="1">The sequence shown here is derived from an EMBL/GenBank/DDBJ whole genome shotgun (WGS) entry which is preliminary data.</text>
</comment>
<gene>
    <name evidence="1" type="ORF">BDR25DRAFT_331542</name>
</gene>
<dbReference type="EMBL" id="MU003495">
    <property type="protein sequence ID" value="KAF2475793.1"/>
    <property type="molecule type" value="Genomic_DNA"/>
</dbReference>